<sequence>MPVYTYKKVVSISRNRLVIRCKEKTVSISFADCIHNYAKEMGSQTQGIGTRDVTELKFTFYTNPKTVIVWKKPEFFRFGVLILTNNSISCKKQFIYWAIKHSTNLKIPICNNLQFCSKNSPRLPFPGRRGFAFIF</sequence>
<comment type="caution">
    <text evidence="1">The sequence shown here is derived from an EMBL/GenBank/DDBJ whole genome shotgun (WGS) entry which is preliminary data.</text>
</comment>
<evidence type="ECO:0000313" key="2">
    <source>
        <dbReference type="Proteomes" id="UP000824082"/>
    </source>
</evidence>
<protein>
    <submittedName>
        <fullName evidence="1">Uncharacterized protein</fullName>
    </submittedName>
</protein>
<evidence type="ECO:0000313" key="1">
    <source>
        <dbReference type="EMBL" id="HIU41794.1"/>
    </source>
</evidence>
<reference evidence="1" key="1">
    <citation type="submission" date="2020-10" db="EMBL/GenBank/DDBJ databases">
        <authorList>
            <person name="Gilroy R."/>
        </authorList>
    </citation>
    <scope>NUCLEOTIDE SEQUENCE</scope>
    <source>
        <strain evidence="1">4509</strain>
    </source>
</reference>
<gene>
    <name evidence="1" type="ORF">IAD19_04495</name>
</gene>
<name>A0A9D1ITK9_9FIRM</name>
<organism evidence="1 2">
    <name type="scientific">Candidatus Egerieicola faecale</name>
    <dbReference type="NCBI Taxonomy" id="2840774"/>
    <lineage>
        <taxon>Bacteria</taxon>
        <taxon>Bacillati</taxon>
        <taxon>Bacillota</taxon>
        <taxon>Clostridia</taxon>
        <taxon>Eubacteriales</taxon>
        <taxon>Oscillospiraceae</taxon>
        <taxon>Oscillospiraceae incertae sedis</taxon>
        <taxon>Candidatus Egerieicola</taxon>
    </lineage>
</organism>
<dbReference type="EMBL" id="DVMX01000089">
    <property type="protein sequence ID" value="HIU41794.1"/>
    <property type="molecule type" value="Genomic_DNA"/>
</dbReference>
<reference evidence="1" key="2">
    <citation type="journal article" date="2021" name="PeerJ">
        <title>Extensive microbial diversity within the chicken gut microbiome revealed by metagenomics and culture.</title>
        <authorList>
            <person name="Gilroy R."/>
            <person name="Ravi A."/>
            <person name="Getino M."/>
            <person name="Pursley I."/>
            <person name="Horton D.L."/>
            <person name="Alikhan N.F."/>
            <person name="Baker D."/>
            <person name="Gharbi K."/>
            <person name="Hall N."/>
            <person name="Watson M."/>
            <person name="Adriaenssens E.M."/>
            <person name="Foster-Nyarko E."/>
            <person name="Jarju S."/>
            <person name="Secka A."/>
            <person name="Antonio M."/>
            <person name="Oren A."/>
            <person name="Chaudhuri R.R."/>
            <person name="La Ragione R."/>
            <person name="Hildebrand F."/>
            <person name="Pallen M.J."/>
        </authorList>
    </citation>
    <scope>NUCLEOTIDE SEQUENCE</scope>
    <source>
        <strain evidence="1">4509</strain>
    </source>
</reference>
<proteinExistence type="predicted"/>
<accession>A0A9D1ITK9</accession>
<dbReference type="AlphaFoldDB" id="A0A9D1ITK9"/>
<dbReference type="Proteomes" id="UP000824082">
    <property type="component" value="Unassembled WGS sequence"/>
</dbReference>